<keyword evidence="1" id="KW-0812">Transmembrane</keyword>
<dbReference type="EMBL" id="FOCL01000008">
    <property type="protein sequence ID" value="SEO42016.1"/>
    <property type="molecule type" value="Genomic_DNA"/>
</dbReference>
<evidence type="ECO:0008006" key="4">
    <source>
        <dbReference type="Google" id="ProtNLM"/>
    </source>
</evidence>
<evidence type="ECO:0000256" key="1">
    <source>
        <dbReference type="SAM" id="Phobius"/>
    </source>
</evidence>
<dbReference type="AlphaFoldDB" id="A0A1H8PJN3"/>
<name>A0A1H8PJN3_9SPHI</name>
<feature type="transmembrane region" description="Helical" evidence="1">
    <location>
        <begin position="169"/>
        <end position="186"/>
    </location>
</feature>
<evidence type="ECO:0000313" key="2">
    <source>
        <dbReference type="EMBL" id="SEO42016.1"/>
    </source>
</evidence>
<gene>
    <name evidence="2" type="ORF">SAMN05192574_10834</name>
</gene>
<sequence length="206" mass="22707">MLIDNAVINMPGFRFNNNSTMKLIKINKIRTDIRLHTENLAHSGFKKIFEGIDQLKIKNGVDKLGLEGFINQCACLAAGSGAMAGSGGMFTLVAGIPFDFINLITQQFRAIMGIMYYYRGTYDNGFDDFMSLVATSVRVEAGVAITRGMMEGIAERMLMILGTRTAERLVPVVGAVIGGTANYLFIKRMAEQVKRMQKDYVVIQVG</sequence>
<evidence type="ECO:0000313" key="3">
    <source>
        <dbReference type="Proteomes" id="UP000198942"/>
    </source>
</evidence>
<accession>A0A1H8PJN3</accession>
<proteinExistence type="predicted"/>
<keyword evidence="1" id="KW-0472">Membrane</keyword>
<keyword evidence="1" id="KW-1133">Transmembrane helix</keyword>
<reference evidence="3" key="1">
    <citation type="submission" date="2016-10" db="EMBL/GenBank/DDBJ databases">
        <authorList>
            <person name="Varghese N."/>
            <person name="Submissions S."/>
        </authorList>
    </citation>
    <scope>NUCLEOTIDE SEQUENCE [LARGE SCALE GENOMIC DNA]</scope>
    <source>
        <strain evidence="3">Gh-48</strain>
    </source>
</reference>
<protein>
    <recommendedName>
        <fullName evidence="4">EcsC protein family protein</fullName>
    </recommendedName>
</protein>
<organism evidence="2 3">
    <name type="scientific">Mucilaginibacter gossypiicola</name>
    <dbReference type="NCBI Taxonomy" id="551995"/>
    <lineage>
        <taxon>Bacteria</taxon>
        <taxon>Pseudomonadati</taxon>
        <taxon>Bacteroidota</taxon>
        <taxon>Sphingobacteriia</taxon>
        <taxon>Sphingobacteriales</taxon>
        <taxon>Sphingobacteriaceae</taxon>
        <taxon>Mucilaginibacter</taxon>
    </lineage>
</organism>
<keyword evidence="3" id="KW-1185">Reference proteome</keyword>
<dbReference type="Proteomes" id="UP000198942">
    <property type="component" value="Unassembled WGS sequence"/>
</dbReference>